<evidence type="ECO:0000256" key="12">
    <source>
        <dbReference type="ARBA" id="ARBA00023264"/>
    </source>
</evidence>
<dbReference type="InterPro" id="IPR045540">
    <property type="entry name" value="YegS/DAGK_C"/>
</dbReference>
<dbReference type="RefSeq" id="WP_242165814.1">
    <property type="nucleotide sequence ID" value="NZ_JAJMLW010000003.1"/>
</dbReference>
<evidence type="ECO:0000256" key="8">
    <source>
        <dbReference type="ARBA" id="ARBA00022840"/>
    </source>
</evidence>
<keyword evidence="5" id="KW-0479">Metal-binding</keyword>
<keyword evidence="11" id="KW-0594">Phospholipid biosynthesis</keyword>
<dbReference type="InterPro" id="IPR001206">
    <property type="entry name" value="Diacylglycerol_kinase_cat_dom"/>
</dbReference>
<evidence type="ECO:0000256" key="7">
    <source>
        <dbReference type="ARBA" id="ARBA00022777"/>
    </source>
</evidence>
<dbReference type="PANTHER" id="PTHR12358">
    <property type="entry name" value="SPHINGOSINE KINASE"/>
    <property type="match status" value="1"/>
</dbReference>
<dbReference type="SMART" id="SM00046">
    <property type="entry name" value="DAGKc"/>
    <property type="match status" value="1"/>
</dbReference>
<comment type="cofactor">
    <cofactor evidence="1">
        <name>Mg(2+)</name>
        <dbReference type="ChEBI" id="CHEBI:18420"/>
    </cofactor>
</comment>
<keyword evidence="7 14" id="KW-0418">Kinase</keyword>
<evidence type="ECO:0000256" key="9">
    <source>
        <dbReference type="ARBA" id="ARBA00022842"/>
    </source>
</evidence>
<evidence type="ECO:0000259" key="13">
    <source>
        <dbReference type="PROSITE" id="PS50146"/>
    </source>
</evidence>
<evidence type="ECO:0000256" key="6">
    <source>
        <dbReference type="ARBA" id="ARBA00022741"/>
    </source>
</evidence>
<evidence type="ECO:0000256" key="3">
    <source>
        <dbReference type="ARBA" id="ARBA00022516"/>
    </source>
</evidence>
<keyword evidence="4" id="KW-0808">Transferase</keyword>
<dbReference type="EMBL" id="JAJMLW010000003">
    <property type="protein sequence ID" value="MCI2242491.1"/>
    <property type="molecule type" value="Genomic_DNA"/>
</dbReference>
<dbReference type="InterPro" id="IPR005218">
    <property type="entry name" value="Diacylglycerol/lipid_kinase"/>
</dbReference>
<evidence type="ECO:0000256" key="10">
    <source>
        <dbReference type="ARBA" id="ARBA00023098"/>
    </source>
</evidence>
<dbReference type="PANTHER" id="PTHR12358:SF106">
    <property type="entry name" value="LIPID KINASE YEGS"/>
    <property type="match status" value="1"/>
</dbReference>
<keyword evidence="8" id="KW-0067">ATP-binding</keyword>
<evidence type="ECO:0000313" key="14">
    <source>
        <dbReference type="EMBL" id="MCI2242491.1"/>
    </source>
</evidence>
<keyword evidence="6" id="KW-0547">Nucleotide-binding</keyword>
<name>A0ABS9WJN5_9ACTN</name>
<keyword evidence="15" id="KW-1185">Reference proteome</keyword>
<keyword evidence="3" id="KW-0444">Lipid biosynthesis</keyword>
<evidence type="ECO:0000313" key="15">
    <source>
        <dbReference type="Proteomes" id="UP001430755"/>
    </source>
</evidence>
<evidence type="ECO:0000256" key="2">
    <source>
        <dbReference type="ARBA" id="ARBA00005983"/>
    </source>
</evidence>
<dbReference type="InterPro" id="IPR050187">
    <property type="entry name" value="Lipid_Phosphate_FormReg"/>
</dbReference>
<keyword evidence="9" id="KW-0460">Magnesium</keyword>
<dbReference type="Pfam" id="PF00781">
    <property type="entry name" value="DAGK_cat"/>
    <property type="match status" value="1"/>
</dbReference>
<comment type="caution">
    <text evidence="14">The sequence shown here is derived from an EMBL/GenBank/DDBJ whole genome shotgun (WGS) entry which is preliminary data.</text>
</comment>
<dbReference type="Proteomes" id="UP001430755">
    <property type="component" value="Unassembled WGS sequence"/>
</dbReference>
<evidence type="ECO:0000256" key="11">
    <source>
        <dbReference type="ARBA" id="ARBA00023209"/>
    </source>
</evidence>
<dbReference type="PROSITE" id="PS50146">
    <property type="entry name" value="DAGK"/>
    <property type="match status" value="1"/>
</dbReference>
<dbReference type="Pfam" id="PF19279">
    <property type="entry name" value="YegS_C"/>
    <property type="match status" value="1"/>
</dbReference>
<evidence type="ECO:0000256" key="1">
    <source>
        <dbReference type="ARBA" id="ARBA00001946"/>
    </source>
</evidence>
<comment type="similarity">
    <text evidence="2">Belongs to the diacylglycerol/lipid kinase family.</text>
</comment>
<sequence length="333" mass="35193">MTLDARRVLLIANPAAQNGRGADAAAEAEVLLREALRGAAVEVRPTAGPRHGVDLAAGAAGFDVVVALGGDGIIHEVVNGLMALPADARPALGVIPVGSGNDYAGTLSMSCDVARAVGQLVAARPVAVDVGRVNGEWFAETVSFGLDAAIALDTVERRRRTGRTGTALYLAAGLDQLMHHLDCRPYRVSFDDGPLQPGEMFLFAVQNGPTYGGGFSVAPEASVADGRLDVVIAHPPLSRAKATLIFMLAKDGRHTRFRELEFRRVRRVRVEFDEEPPAQVDGERLRGTAFDITVTPHALHVLVPPQARAEVVGDLSPRGYVHVPEASDAEGDA</sequence>
<dbReference type="GO" id="GO:0016301">
    <property type="term" value="F:kinase activity"/>
    <property type="evidence" value="ECO:0007669"/>
    <property type="project" value="UniProtKB-KW"/>
</dbReference>
<keyword evidence="12" id="KW-1208">Phospholipid metabolism</keyword>
<organism evidence="14 15">
    <name type="scientific">Adlercreutzia faecimuris</name>
    <dbReference type="NCBI Taxonomy" id="2897341"/>
    <lineage>
        <taxon>Bacteria</taxon>
        <taxon>Bacillati</taxon>
        <taxon>Actinomycetota</taxon>
        <taxon>Coriobacteriia</taxon>
        <taxon>Eggerthellales</taxon>
        <taxon>Eggerthellaceae</taxon>
        <taxon>Adlercreutzia</taxon>
    </lineage>
</organism>
<evidence type="ECO:0000256" key="4">
    <source>
        <dbReference type="ARBA" id="ARBA00022679"/>
    </source>
</evidence>
<reference evidence="14" key="1">
    <citation type="submission" date="2021-11" db="EMBL/GenBank/DDBJ databases">
        <title>A Novel Adlercreutzia Species, isolated from a Allomyrina dichotoma larva feces.</title>
        <authorList>
            <person name="Suh M.K."/>
        </authorList>
    </citation>
    <scope>NUCLEOTIDE SEQUENCE</scope>
    <source>
        <strain evidence="14">JBNU-10</strain>
    </source>
</reference>
<feature type="domain" description="DAGKc" evidence="13">
    <location>
        <begin position="3"/>
        <end position="137"/>
    </location>
</feature>
<gene>
    <name evidence="14" type="ORF">LPT13_09015</name>
</gene>
<keyword evidence="10" id="KW-0443">Lipid metabolism</keyword>
<accession>A0ABS9WJN5</accession>
<dbReference type="NCBIfam" id="TIGR00147">
    <property type="entry name" value="YegS/Rv2252/BmrU family lipid kinase"/>
    <property type="match status" value="1"/>
</dbReference>
<evidence type="ECO:0000256" key="5">
    <source>
        <dbReference type="ARBA" id="ARBA00022723"/>
    </source>
</evidence>
<protein>
    <submittedName>
        <fullName evidence="14">Diacylglycerol kinase family lipid kinase</fullName>
    </submittedName>
</protein>
<proteinExistence type="inferred from homology"/>